<feature type="region of interest" description="Disordered" evidence="1">
    <location>
        <begin position="141"/>
        <end position="164"/>
    </location>
</feature>
<protein>
    <submittedName>
        <fullName evidence="2">Uncharacterized protein</fullName>
    </submittedName>
</protein>
<dbReference type="EMBL" id="GBRD01009792">
    <property type="protein sequence ID" value="JAG56032.1"/>
    <property type="molecule type" value="Transcribed_RNA"/>
</dbReference>
<accession>A0A0K8SRQ4</accession>
<feature type="region of interest" description="Disordered" evidence="1">
    <location>
        <begin position="37"/>
        <end position="106"/>
    </location>
</feature>
<feature type="compositionally biased region" description="Polar residues" evidence="1">
    <location>
        <begin position="79"/>
        <end position="102"/>
    </location>
</feature>
<evidence type="ECO:0000256" key="1">
    <source>
        <dbReference type="SAM" id="MobiDB-lite"/>
    </source>
</evidence>
<sequence>MDMGSNEYPNSLDDEVFFGPVTQRELIITWRKRRQERLKREQAETLKKLEDGTQPNGVDSGEPTLKKPYVQTEEHELSATISGDSSKNTTDANGTANIGSDDQLQDKICRPVGKKEEDESEVLRTNKLRFANEHKEAPIVGGVSVDGNASESQDESLSPSMLSSDLKTGESLCLIQKAEDVTSNKNVLDEVGESNTSASNTWCMVAPSVEEAPIVDKSWGNQESDMNVSPQEDNHEVPMTVKESNLNQPIAEPVETPSKETSFCSADQSINEMSSEINESVREPIAEQQLSLEPKHTSQGTFRLLLMKMMVLTKQETAKIPWMVISSLIVHRKPTKFSLILNRRKIKRTGRWIRTPSWPKPSLDVRPCSLSSSDALYTHSDTTLRYSPSYQNPP</sequence>
<name>A0A0K8SRQ4_LYGHE</name>
<reference evidence="2" key="1">
    <citation type="submission" date="2014-09" db="EMBL/GenBank/DDBJ databases">
        <authorList>
            <person name="Magalhaes I.L.F."/>
            <person name="Oliveira U."/>
            <person name="Santos F.R."/>
            <person name="Vidigal T.H.D.A."/>
            <person name="Brescovit A.D."/>
            <person name="Santos A.J."/>
        </authorList>
    </citation>
    <scope>NUCLEOTIDE SEQUENCE</scope>
</reference>
<proteinExistence type="predicted"/>
<feature type="compositionally biased region" description="Polar residues" evidence="1">
    <location>
        <begin position="147"/>
        <end position="164"/>
    </location>
</feature>
<organism evidence="2">
    <name type="scientific">Lygus hesperus</name>
    <name type="common">Western plant bug</name>
    <dbReference type="NCBI Taxonomy" id="30085"/>
    <lineage>
        <taxon>Eukaryota</taxon>
        <taxon>Metazoa</taxon>
        <taxon>Ecdysozoa</taxon>
        <taxon>Arthropoda</taxon>
        <taxon>Hexapoda</taxon>
        <taxon>Insecta</taxon>
        <taxon>Pterygota</taxon>
        <taxon>Neoptera</taxon>
        <taxon>Paraneoptera</taxon>
        <taxon>Hemiptera</taxon>
        <taxon>Heteroptera</taxon>
        <taxon>Panheteroptera</taxon>
        <taxon>Cimicomorpha</taxon>
        <taxon>Miridae</taxon>
        <taxon>Mirini</taxon>
        <taxon>Lygus</taxon>
    </lineage>
</organism>
<feature type="compositionally biased region" description="Basic and acidic residues" evidence="1">
    <location>
        <begin position="38"/>
        <end position="51"/>
    </location>
</feature>
<dbReference type="AlphaFoldDB" id="A0A0K8SRQ4"/>
<evidence type="ECO:0000313" key="2">
    <source>
        <dbReference type="EMBL" id="JAG56032.1"/>
    </source>
</evidence>